<accession>A0ABR5JC15</accession>
<name>A0ABR5JC15_9ACTN</name>
<keyword evidence="2" id="KW-1185">Reference proteome</keyword>
<organism evidence="1 2">
    <name type="scientific">Streptomyces varsoviensis</name>
    <dbReference type="NCBI Taxonomy" id="67373"/>
    <lineage>
        <taxon>Bacteria</taxon>
        <taxon>Bacillati</taxon>
        <taxon>Actinomycetota</taxon>
        <taxon>Actinomycetes</taxon>
        <taxon>Kitasatosporales</taxon>
        <taxon>Streptomycetaceae</taxon>
        <taxon>Streptomyces</taxon>
    </lineage>
</organism>
<sequence length="221" mass="22986">PLPYELTARYGPRGEERVTAVLPGTLYAAGPLAAGWKTVTNNAAIFGQLGDRFAIEGGGMDLWKGTAEFGAVYREGALSPGHSATVRVDTQTNTGGWARTGIIVRNSLASTVPPRSPGFINLAATPEQGVVLSYDTNGDGTVDAYRRITGLKAPVHLRLTRTPAGAYTAECSTDGGTTWRTIATVSVPGAAAVQDVGLFMTAGNDGSGKRGLVEFSGWVLT</sequence>
<comment type="caution">
    <text evidence="1">The sequence shown here is derived from an EMBL/GenBank/DDBJ whole genome shotgun (WGS) entry which is preliminary data.</text>
</comment>
<feature type="non-terminal residue" evidence="1">
    <location>
        <position position="1"/>
    </location>
</feature>
<evidence type="ECO:0000313" key="1">
    <source>
        <dbReference type="EMBL" id="KOG90936.1"/>
    </source>
</evidence>
<evidence type="ECO:0000313" key="2">
    <source>
        <dbReference type="Proteomes" id="UP000037020"/>
    </source>
</evidence>
<dbReference type="EMBL" id="LGUT01000483">
    <property type="protein sequence ID" value="KOG90936.1"/>
    <property type="molecule type" value="Genomic_DNA"/>
</dbReference>
<reference evidence="1 2" key="1">
    <citation type="submission" date="2015-07" db="EMBL/GenBank/DDBJ databases">
        <authorList>
            <person name="Ju K.-S."/>
            <person name="Doroghazi J.R."/>
            <person name="Metcalf W.W."/>
        </authorList>
    </citation>
    <scope>NUCLEOTIDE SEQUENCE [LARGE SCALE GENOMIC DNA]</scope>
    <source>
        <strain evidence="1 2">NRRL B-3589</strain>
    </source>
</reference>
<proteinExistence type="predicted"/>
<dbReference type="Proteomes" id="UP000037020">
    <property type="component" value="Unassembled WGS sequence"/>
</dbReference>
<dbReference type="Gene3D" id="2.60.120.200">
    <property type="match status" value="1"/>
</dbReference>
<protein>
    <submittedName>
        <fullName evidence="1">Alpha-N-acetylglucosaminidase</fullName>
    </submittedName>
</protein>
<gene>
    <name evidence="1" type="ORF">ADK38_05935</name>
</gene>